<reference evidence="1 2" key="1">
    <citation type="submission" date="2018-11" db="EMBL/GenBank/DDBJ databases">
        <authorList>
            <consortium name="Pathogen Informatics"/>
        </authorList>
    </citation>
    <scope>NUCLEOTIDE SEQUENCE [LARGE SCALE GENOMIC DNA]</scope>
</reference>
<evidence type="ECO:0000313" key="2">
    <source>
        <dbReference type="Proteomes" id="UP000271098"/>
    </source>
</evidence>
<keyword evidence="2" id="KW-1185">Reference proteome</keyword>
<accession>A0A3P6STD7</accession>
<dbReference type="Proteomes" id="UP000271098">
    <property type="component" value="Unassembled WGS sequence"/>
</dbReference>
<evidence type="ECO:0000313" key="1">
    <source>
        <dbReference type="EMBL" id="VDK58344.1"/>
    </source>
</evidence>
<dbReference type="EMBL" id="UYRT01019262">
    <property type="protein sequence ID" value="VDK58344.1"/>
    <property type="molecule type" value="Genomic_DNA"/>
</dbReference>
<protein>
    <submittedName>
        <fullName evidence="1">Uncharacterized protein</fullName>
    </submittedName>
</protein>
<gene>
    <name evidence="1" type="ORF">GPUH_LOCUS7440</name>
</gene>
<name>A0A3P6STD7_9BILA</name>
<sequence length="53" mass="6373">MYLECTHHLRCSEADRARWFEMRRHSMNLLQLGNIAREDGYILQFVSLCLFVV</sequence>
<proteinExistence type="predicted"/>
<dbReference type="AlphaFoldDB" id="A0A3P6STD7"/>
<organism evidence="1 2">
    <name type="scientific">Gongylonema pulchrum</name>
    <dbReference type="NCBI Taxonomy" id="637853"/>
    <lineage>
        <taxon>Eukaryota</taxon>
        <taxon>Metazoa</taxon>
        <taxon>Ecdysozoa</taxon>
        <taxon>Nematoda</taxon>
        <taxon>Chromadorea</taxon>
        <taxon>Rhabditida</taxon>
        <taxon>Spirurina</taxon>
        <taxon>Spiruromorpha</taxon>
        <taxon>Spiruroidea</taxon>
        <taxon>Gongylonematidae</taxon>
        <taxon>Gongylonema</taxon>
    </lineage>
</organism>